<sequence length="341" mass="39973">MGYADTKTKRLFRLIHLLKLRPRTTAELAQILGVEQRTVQRYLKDLDELAEELNLRLEPEGNGYVLRGRSSSLNPYDLLFDFVAHRFFFHQAPSRHRYFVERLERLVEDLPEHIRHLASLELDFYKSHVHKSDRVVEYVFRAWQERRVLEVDYRDAKGQTKRRSLEIWFVEINRWNLGMYALARIRDKGYAFPSLFKLARMSNPRLLEDQYEIPRDFNPRSYLESAWGISIRTPGVQQVQVRLRFDPSVAWRLEEEDLPKPQESFYREDGSLEVVYLVNTDAQGFPFEILGWVLSWGSLVEVLEPESLRKRWAEEVLRLAGRLGQGTGDPPSPGSAPAPSG</sequence>
<evidence type="ECO:0000259" key="3">
    <source>
        <dbReference type="Pfam" id="PF25583"/>
    </source>
</evidence>
<dbReference type="Pfam" id="PF08279">
    <property type="entry name" value="HTH_11"/>
    <property type="match status" value="1"/>
</dbReference>
<evidence type="ECO:0000313" key="5">
    <source>
        <dbReference type="Proteomes" id="UP000288073"/>
    </source>
</evidence>
<feature type="region of interest" description="Disordered" evidence="1">
    <location>
        <begin position="322"/>
        <end position="341"/>
    </location>
</feature>
<reference evidence="4 5" key="1">
    <citation type="journal article" date="2019" name="Extremophiles">
        <title>Biogeography of thermophiles and predominance of Thermus scotoductus in domestic water heaters.</title>
        <authorList>
            <person name="Wilpiszeski R.L."/>
            <person name="Zhang Z."/>
            <person name="House C.H."/>
        </authorList>
    </citation>
    <scope>NUCLEOTIDE SEQUENCE [LARGE SCALE GENOMIC DNA]</scope>
    <source>
        <strain evidence="4 5">10_S10</strain>
    </source>
</reference>
<keyword evidence="4" id="KW-0238">DNA-binding</keyword>
<dbReference type="RefSeq" id="WP_126206459.1">
    <property type="nucleotide sequence ID" value="NZ_PEMF01000081.1"/>
</dbReference>
<dbReference type="Gene3D" id="1.10.10.10">
    <property type="entry name" value="Winged helix-like DNA-binding domain superfamily/Winged helix DNA-binding domain"/>
    <property type="match status" value="1"/>
</dbReference>
<evidence type="ECO:0000313" key="4">
    <source>
        <dbReference type="EMBL" id="RTI19436.1"/>
    </source>
</evidence>
<dbReference type="InterPro" id="IPR036388">
    <property type="entry name" value="WH-like_DNA-bd_sf"/>
</dbReference>
<dbReference type="Proteomes" id="UP000288073">
    <property type="component" value="Unassembled WGS sequence"/>
</dbReference>
<dbReference type="AlphaFoldDB" id="A0A430V5R0"/>
<proteinExistence type="predicted"/>
<dbReference type="InterPro" id="IPR057727">
    <property type="entry name" value="WCX_dom"/>
</dbReference>
<dbReference type="PANTHER" id="PTHR34580">
    <property type="match status" value="1"/>
</dbReference>
<evidence type="ECO:0000256" key="1">
    <source>
        <dbReference type="SAM" id="MobiDB-lite"/>
    </source>
</evidence>
<dbReference type="PANTHER" id="PTHR34580:SF1">
    <property type="entry name" value="PROTEIN PAFC"/>
    <property type="match status" value="1"/>
</dbReference>
<accession>A0A430V5R0</accession>
<name>A0A430V5R0_THESC</name>
<dbReference type="InterPro" id="IPR051534">
    <property type="entry name" value="CBASS_pafABC_assoc_protein"/>
</dbReference>
<dbReference type="InterPro" id="IPR036390">
    <property type="entry name" value="WH_DNA-bd_sf"/>
</dbReference>
<dbReference type="EMBL" id="PEMN01000073">
    <property type="protein sequence ID" value="RTI19436.1"/>
    <property type="molecule type" value="Genomic_DNA"/>
</dbReference>
<feature type="compositionally biased region" description="Pro residues" evidence="1">
    <location>
        <begin position="330"/>
        <end position="341"/>
    </location>
</feature>
<gene>
    <name evidence="4" type="ORF">CSW23_03165</name>
</gene>
<dbReference type="InterPro" id="IPR013196">
    <property type="entry name" value="HTH_11"/>
</dbReference>
<comment type="caution">
    <text evidence="4">The sequence shown here is derived from an EMBL/GenBank/DDBJ whole genome shotgun (WGS) entry which is preliminary data.</text>
</comment>
<protein>
    <submittedName>
        <fullName evidence="4">DNA-binding protein</fullName>
    </submittedName>
</protein>
<dbReference type="SUPFAM" id="SSF46785">
    <property type="entry name" value="Winged helix' DNA-binding domain"/>
    <property type="match status" value="1"/>
</dbReference>
<dbReference type="GO" id="GO:0003677">
    <property type="term" value="F:DNA binding"/>
    <property type="evidence" value="ECO:0007669"/>
    <property type="project" value="UniProtKB-KW"/>
</dbReference>
<organism evidence="4 5">
    <name type="scientific">Thermus scotoductus</name>
    <dbReference type="NCBI Taxonomy" id="37636"/>
    <lineage>
        <taxon>Bacteria</taxon>
        <taxon>Thermotogati</taxon>
        <taxon>Deinococcota</taxon>
        <taxon>Deinococci</taxon>
        <taxon>Thermales</taxon>
        <taxon>Thermaceae</taxon>
        <taxon>Thermus</taxon>
    </lineage>
</organism>
<feature type="domain" description="WCX" evidence="3">
    <location>
        <begin position="238"/>
        <end position="320"/>
    </location>
</feature>
<evidence type="ECO:0000259" key="2">
    <source>
        <dbReference type="Pfam" id="PF08279"/>
    </source>
</evidence>
<dbReference type="Pfam" id="PF25583">
    <property type="entry name" value="WCX"/>
    <property type="match status" value="1"/>
</dbReference>
<feature type="domain" description="Helix-turn-helix type 11" evidence="2">
    <location>
        <begin position="10"/>
        <end position="55"/>
    </location>
</feature>